<organism evidence="2 3">
    <name type="scientific">Helicobacter muridarum</name>
    <dbReference type="NCBI Taxonomy" id="216"/>
    <lineage>
        <taxon>Bacteria</taxon>
        <taxon>Pseudomonadati</taxon>
        <taxon>Campylobacterota</taxon>
        <taxon>Epsilonproteobacteria</taxon>
        <taxon>Campylobacterales</taxon>
        <taxon>Helicobacteraceae</taxon>
        <taxon>Helicobacter</taxon>
    </lineage>
</organism>
<dbReference type="Proteomes" id="UP000255139">
    <property type="component" value="Unassembled WGS sequence"/>
</dbReference>
<feature type="transmembrane region" description="Helical" evidence="1">
    <location>
        <begin position="6"/>
        <end position="28"/>
    </location>
</feature>
<dbReference type="EMBL" id="UGJE01000002">
    <property type="protein sequence ID" value="STQ87052.1"/>
    <property type="molecule type" value="Genomic_DNA"/>
</dbReference>
<proteinExistence type="predicted"/>
<name>A0A377PXC2_9HELI</name>
<dbReference type="AlphaFoldDB" id="A0A377PXC2"/>
<evidence type="ECO:0000313" key="3">
    <source>
        <dbReference type="Proteomes" id="UP000255139"/>
    </source>
</evidence>
<evidence type="ECO:0000313" key="2">
    <source>
        <dbReference type="EMBL" id="STQ87052.1"/>
    </source>
</evidence>
<reference evidence="2 3" key="1">
    <citation type="submission" date="2018-06" db="EMBL/GenBank/DDBJ databases">
        <authorList>
            <consortium name="Pathogen Informatics"/>
            <person name="Doyle S."/>
        </authorList>
    </citation>
    <scope>NUCLEOTIDE SEQUENCE [LARGE SCALE GENOMIC DNA]</scope>
    <source>
        <strain evidence="2 3">NCTC12714</strain>
    </source>
</reference>
<gene>
    <name evidence="2" type="ORF">NCTC12714_01867</name>
</gene>
<keyword evidence="1" id="KW-0472">Membrane</keyword>
<keyword evidence="1" id="KW-0812">Transmembrane</keyword>
<keyword evidence="1" id="KW-1133">Transmembrane helix</keyword>
<evidence type="ECO:0000256" key="1">
    <source>
        <dbReference type="SAM" id="Phobius"/>
    </source>
</evidence>
<protein>
    <submittedName>
        <fullName evidence="2">Uncharacterized protein</fullName>
    </submittedName>
</protein>
<sequence length="31" mass="3445">MQGLDLALLIFLVFVVVVGIASYIVFAYKNK</sequence>
<keyword evidence="3" id="KW-1185">Reference proteome</keyword>
<accession>A0A377PXC2</accession>